<dbReference type="Gene3D" id="1.10.10.10">
    <property type="entry name" value="Winged helix-like DNA-binding domain superfamily/Winged helix DNA-binding domain"/>
    <property type="match status" value="1"/>
</dbReference>
<feature type="region of interest" description="Disordered" evidence="1">
    <location>
        <begin position="85"/>
        <end position="188"/>
    </location>
</feature>
<protein>
    <submittedName>
        <fullName evidence="2">Putative DNA binding, helix-turn-helix domain containing protein</fullName>
    </submittedName>
</protein>
<dbReference type="InterPro" id="IPR036390">
    <property type="entry name" value="WH_DNA-bd_sf"/>
</dbReference>
<dbReference type="EMBL" id="MT142945">
    <property type="protein sequence ID" value="QJA90885.1"/>
    <property type="molecule type" value="Genomic_DNA"/>
</dbReference>
<sequence>MTARRGFVKLARELLARRDLTASDKLTLAYLDDRIGANGICWPGVRRIAKDLGVHVETACHAIARLVKLGHVEIEHRGTGRVNHYRLKRSGNPYSGRSEKPDGLRAAGDGEALGKAERGARKSRALALGKAERNRPILDPLGDQPLRDASASLPSPDGDGEITKRSKRRKGKTKPKAPAKPRPRNPHADAFKAAFDATFPEPYEWHDADFVHLTKFLRKYPAVTPEMLADVAKRAWALGEYGPARALTIRGLCSDWPSVCARLAQQGIASDGGLSGGGLDAYHARQLAAEAAEGRA</sequence>
<evidence type="ECO:0000256" key="1">
    <source>
        <dbReference type="SAM" id="MobiDB-lite"/>
    </source>
</evidence>
<dbReference type="AlphaFoldDB" id="A0A6M3LCJ2"/>
<feature type="compositionally biased region" description="Basic residues" evidence="1">
    <location>
        <begin position="165"/>
        <end position="185"/>
    </location>
</feature>
<evidence type="ECO:0000313" key="2">
    <source>
        <dbReference type="EMBL" id="QJA90885.1"/>
    </source>
</evidence>
<proteinExistence type="predicted"/>
<organism evidence="2">
    <name type="scientific">viral metagenome</name>
    <dbReference type="NCBI Taxonomy" id="1070528"/>
    <lineage>
        <taxon>unclassified sequences</taxon>
        <taxon>metagenomes</taxon>
        <taxon>organismal metagenomes</taxon>
    </lineage>
</organism>
<name>A0A6M3LCJ2_9ZZZZ</name>
<dbReference type="InterPro" id="IPR036388">
    <property type="entry name" value="WH-like_DNA-bd_sf"/>
</dbReference>
<gene>
    <name evidence="2" type="ORF">MM415B03524_0010</name>
</gene>
<accession>A0A6M3LCJ2</accession>
<dbReference type="Pfam" id="PF13730">
    <property type="entry name" value="HTH_36"/>
    <property type="match status" value="1"/>
</dbReference>
<reference evidence="2" key="1">
    <citation type="submission" date="2020-03" db="EMBL/GenBank/DDBJ databases">
        <title>The deep terrestrial virosphere.</title>
        <authorList>
            <person name="Holmfeldt K."/>
            <person name="Nilsson E."/>
            <person name="Simone D."/>
            <person name="Lopez-Fernandez M."/>
            <person name="Wu X."/>
            <person name="de Brujin I."/>
            <person name="Lundin D."/>
            <person name="Andersson A."/>
            <person name="Bertilsson S."/>
            <person name="Dopson M."/>
        </authorList>
    </citation>
    <scope>NUCLEOTIDE SEQUENCE</scope>
    <source>
        <strain evidence="2">MM415B03524</strain>
    </source>
</reference>
<dbReference type="SUPFAM" id="SSF46785">
    <property type="entry name" value="Winged helix' DNA-binding domain"/>
    <property type="match status" value="1"/>
</dbReference>